<dbReference type="Proteomes" id="UP000602124">
    <property type="component" value="Unassembled WGS sequence"/>
</dbReference>
<comment type="caution">
    <text evidence="1">The sequence shown here is derived from an EMBL/GenBank/DDBJ whole genome shotgun (WGS) entry which is preliminary data.</text>
</comment>
<gene>
    <name evidence="1" type="ORF">JEQ47_09475</name>
</gene>
<dbReference type="AlphaFoldDB" id="A0A934IYA1"/>
<reference evidence="1" key="1">
    <citation type="submission" date="2020-12" db="EMBL/GenBank/DDBJ databases">
        <title>Devosia sp. MSA67 isolated from Mo River.</title>
        <authorList>
            <person name="Ma F."/>
            <person name="Zi Z."/>
        </authorList>
    </citation>
    <scope>NUCLEOTIDE SEQUENCE</scope>
    <source>
        <strain evidence="1">MSA67</strain>
    </source>
</reference>
<evidence type="ECO:0000313" key="2">
    <source>
        <dbReference type="Proteomes" id="UP000602124"/>
    </source>
</evidence>
<proteinExistence type="predicted"/>
<dbReference type="EMBL" id="JAEKMH010000002">
    <property type="protein sequence ID" value="MBJ3784948.1"/>
    <property type="molecule type" value="Genomic_DNA"/>
</dbReference>
<protein>
    <submittedName>
        <fullName evidence="1">Uncharacterized protein</fullName>
    </submittedName>
</protein>
<evidence type="ECO:0000313" key="1">
    <source>
        <dbReference type="EMBL" id="MBJ3784948.1"/>
    </source>
</evidence>
<accession>A0A934IYA1</accession>
<organism evidence="1 2">
    <name type="scientific">Devosia sediminis</name>
    <dbReference type="NCBI Taxonomy" id="2798801"/>
    <lineage>
        <taxon>Bacteria</taxon>
        <taxon>Pseudomonadati</taxon>
        <taxon>Pseudomonadota</taxon>
        <taxon>Alphaproteobacteria</taxon>
        <taxon>Hyphomicrobiales</taxon>
        <taxon>Devosiaceae</taxon>
        <taxon>Devosia</taxon>
    </lineage>
</organism>
<sequence length="213" mass="22285">MNSASAQSPIIGVDTATFTGPGQTVSDDFGFAEIFTAGFDGTYSGTLTQGIYKYDAGRLLLTGSLDFPHNRFDREVVVIGGTLAASGDVWGNHGIQLANDGILEITDGLFTSEVNGYDFGFGDKDRGVLVTGVVTIDSVRGATPFYGAIRLRNGADLMVLSPRFTFDSERFDIDGTSTLRLASQGSLIPVLVADGATLHADVDTGANEVTGGV</sequence>
<keyword evidence="2" id="KW-1185">Reference proteome</keyword>
<name>A0A934IYA1_9HYPH</name>